<dbReference type="SMART" id="SM00360">
    <property type="entry name" value="RRM"/>
    <property type="match status" value="1"/>
</dbReference>
<feature type="domain" description="RRM" evidence="16">
    <location>
        <begin position="633"/>
        <end position="710"/>
    </location>
</feature>
<organism evidence="18 19">
    <name type="scientific">Arabidopsis arenosa</name>
    <name type="common">Sand rock-cress</name>
    <name type="synonym">Cardaminopsis arenosa</name>
    <dbReference type="NCBI Taxonomy" id="38785"/>
    <lineage>
        <taxon>Eukaryota</taxon>
        <taxon>Viridiplantae</taxon>
        <taxon>Streptophyta</taxon>
        <taxon>Embryophyta</taxon>
        <taxon>Tracheophyta</taxon>
        <taxon>Spermatophyta</taxon>
        <taxon>Magnoliopsida</taxon>
        <taxon>eudicotyledons</taxon>
        <taxon>Gunneridae</taxon>
        <taxon>Pentapetalae</taxon>
        <taxon>rosids</taxon>
        <taxon>malvids</taxon>
        <taxon>Brassicales</taxon>
        <taxon>Brassicaceae</taxon>
        <taxon>Camelineae</taxon>
        <taxon>Arabidopsis</taxon>
    </lineage>
</organism>
<evidence type="ECO:0000256" key="2">
    <source>
        <dbReference type="ARBA" id="ARBA00004141"/>
    </source>
</evidence>
<keyword evidence="4 15" id="KW-0812">Transmembrane</keyword>
<dbReference type="InterPro" id="IPR004314">
    <property type="entry name" value="Neprosin"/>
</dbReference>
<evidence type="ECO:0000256" key="8">
    <source>
        <dbReference type="ARBA" id="ARBA00022833"/>
    </source>
</evidence>
<dbReference type="InterPro" id="IPR008590">
    <property type="entry name" value="TMEM_230/134"/>
</dbReference>
<keyword evidence="11" id="KW-0539">Nucleus</keyword>
<dbReference type="GO" id="GO:0016020">
    <property type="term" value="C:membrane"/>
    <property type="evidence" value="ECO:0007669"/>
    <property type="project" value="UniProtKB-SubCell"/>
</dbReference>
<dbReference type="Gene3D" id="3.90.1320.10">
    <property type="entry name" value="Outer-capsid protein sigma 3, large lobe"/>
    <property type="match status" value="1"/>
</dbReference>
<evidence type="ECO:0000313" key="19">
    <source>
        <dbReference type="Proteomes" id="UP000682877"/>
    </source>
</evidence>
<dbReference type="Pfam" id="PF00076">
    <property type="entry name" value="RRM_1"/>
    <property type="match status" value="1"/>
</dbReference>
<feature type="domain" description="Neprosin PEP catalytic" evidence="17">
    <location>
        <begin position="72"/>
        <end position="321"/>
    </location>
</feature>
<evidence type="ECO:0000313" key="18">
    <source>
        <dbReference type="EMBL" id="CAE5989966.1"/>
    </source>
</evidence>
<dbReference type="Gene3D" id="3.30.160.60">
    <property type="entry name" value="Classic Zinc Finger"/>
    <property type="match status" value="4"/>
</dbReference>
<reference evidence="18" key="1">
    <citation type="submission" date="2021-01" db="EMBL/GenBank/DDBJ databases">
        <authorList>
            <person name="Bezrukov I."/>
        </authorList>
    </citation>
    <scope>NUCLEOTIDE SEQUENCE</scope>
</reference>
<dbReference type="FunFam" id="3.30.160.60:FF:001583">
    <property type="entry name" value="UBP1-associated proteins 1C"/>
    <property type="match status" value="1"/>
</dbReference>
<evidence type="ECO:0000256" key="11">
    <source>
        <dbReference type="ARBA" id="ARBA00023242"/>
    </source>
</evidence>
<feature type="region of interest" description="Disordered" evidence="14">
    <location>
        <begin position="870"/>
        <end position="898"/>
    </location>
</feature>
<dbReference type="InterPro" id="IPR000504">
    <property type="entry name" value="RRM_dom"/>
</dbReference>
<dbReference type="InterPro" id="IPR035979">
    <property type="entry name" value="RBD_domain_sf"/>
</dbReference>
<dbReference type="GO" id="GO:0003677">
    <property type="term" value="F:DNA binding"/>
    <property type="evidence" value="ECO:0007669"/>
    <property type="project" value="InterPro"/>
</dbReference>
<feature type="transmembrane region" description="Helical" evidence="15">
    <location>
        <begin position="32"/>
        <end position="53"/>
    </location>
</feature>
<evidence type="ECO:0000256" key="12">
    <source>
        <dbReference type="PROSITE-ProRule" id="PRU00176"/>
    </source>
</evidence>
<evidence type="ECO:0000256" key="5">
    <source>
        <dbReference type="ARBA" id="ARBA00022723"/>
    </source>
</evidence>
<protein>
    <submittedName>
        <fullName evidence="18">Uncharacterized protein</fullName>
    </submittedName>
</protein>
<evidence type="ECO:0000256" key="7">
    <source>
        <dbReference type="ARBA" id="ARBA00022771"/>
    </source>
</evidence>
<comment type="subcellular location">
    <subcellularLocation>
        <location evidence="2">Membrane</location>
        <topology evidence="2">Multi-pass membrane protein</topology>
    </subcellularLocation>
    <subcellularLocation>
        <location evidence="1">Nucleus</location>
    </subcellularLocation>
</comment>
<feature type="compositionally biased region" description="Basic residues" evidence="14">
    <location>
        <begin position="564"/>
        <end position="576"/>
    </location>
</feature>
<dbReference type="InterPro" id="IPR013087">
    <property type="entry name" value="Znf_C2H2_type"/>
</dbReference>
<dbReference type="InterPro" id="IPR014898">
    <property type="entry name" value="Znf_C2H2_LYAR"/>
</dbReference>
<dbReference type="SUPFAM" id="SSF54928">
    <property type="entry name" value="RNA-binding domain, RBD"/>
    <property type="match status" value="1"/>
</dbReference>
<dbReference type="GO" id="GO:0003723">
    <property type="term" value="F:RNA binding"/>
    <property type="evidence" value="ECO:0007669"/>
    <property type="project" value="UniProtKB-UniRule"/>
</dbReference>
<dbReference type="PANTHER" id="PTHR13100:SF10">
    <property type="entry name" value="CELL GROWTH-REGULATING NUCLEOLAR PROTEIN"/>
    <property type="match status" value="1"/>
</dbReference>
<dbReference type="PROSITE" id="PS51804">
    <property type="entry name" value="ZF_C2HC_LYAR"/>
    <property type="match status" value="2"/>
</dbReference>
<keyword evidence="19" id="KW-1185">Reference proteome</keyword>
<dbReference type="Pfam" id="PF05915">
    <property type="entry name" value="TMEM_230_134"/>
    <property type="match status" value="1"/>
</dbReference>
<dbReference type="SMART" id="SM00451">
    <property type="entry name" value="ZnF_U1"/>
    <property type="match status" value="4"/>
</dbReference>
<dbReference type="PANTHER" id="PTHR13100">
    <property type="entry name" value="CELL GROWTH-REGULATING NUCLEOLAR PROTEIN LYAR"/>
    <property type="match status" value="1"/>
</dbReference>
<feature type="region of interest" description="Disordered" evidence="14">
    <location>
        <begin position="936"/>
        <end position="1025"/>
    </location>
</feature>
<dbReference type="GO" id="GO:0006364">
    <property type="term" value="P:rRNA processing"/>
    <property type="evidence" value="ECO:0007669"/>
    <property type="project" value="TreeGrafter"/>
</dbReference>
<dbReference type="Proteomes" id="UP000682877">
    <property type="component" value="Chromosome 3"/>
</dbReference>
<evidence type="ECO:0000256" key="15">
    <source>
        <dbReference type="SAM" id="Phobius"/>
    </source>
</evidence>
<dbReference type="SUPFAM" id="SSF57667">
    <property type="entry name" value="beta-beta-alpha zinc fingers"/>
    <property type="match status" value="6"/>
</dbReference>
<keyword evidence="12" id="KW-0694">RNA-binding</keyword>
<dbReference type="SMART" id="SM00355">
    <property type="entry name" value="ZnF_C2H2"/>
    <property type="match status" value="4"/>
</dbReference>
<dbReference type="EMBL" id="LR999453">
    <property type="protein sequence ID" value="CAE5989966.1"/>
    <property type="molecule type" value="Genomic_DNA"/>
</dbReference>
<dbReference type="Pfam" id="PF03080">
    <property type="entry name" value="Neprosin"/>
    <property type="match status" value="1"/>
</dbReference>
<keyword evidence="10 15" id="KW-0472">Membrane</keyword>
<evidence type="ECO:0000256" key="6">
    <source>
        <dbReference type="ARBA" id="ARBA00022737"/>
    </source>
</evidence>
<evidence type="ECO:0000259" key="17">
    <source>
        <dbReference type="PROSITE" id="PS52045"/>
    </source>
</evidence>
<evidence type="ECO:0000259" key="16">
    <source>
        <dbReference type="PROSITE" id="PS50102"/>
    </source>
</evidence>
<evidence type="ECO:0000256" key="10">
    <source>
        <dbReference type="ARBA" id="ARBA00023136"/>
    </source>
</evidence>
<comment type="similarity">
    <text evidence="3">Belongs to the TMEM134/TMEM230 family.</text>
</comment>
<gene>
    <name evidence="18" type="ORF">AARE701A_LOCUS8960</name>
</gene>
<evidence type="ECO:0000256" key="4">
    <source>
        <dbReference type="ARBA" id="ARBA00022692"/>
    </source>
</evidence>
<dbReference type="Pfam" id="PF12874">
    <property type="entry name" value="zf-met"/>
    <property type="match status" value="4"/>
</dbReference>
<dbReference type="GO" id="GO:0005730">
    <property type="term" value="C:nucleolus"/>
    <property type="evidence" value="ECO:0007669"/>
    <property type="project" value="TreeGrafter"/>
</dbReference>
<dbReference type="InterPro" id="IPR058719">
    <property type="entry name" value="WHD_LYAR"/>
</dbReference>
<sequence length="1098" mass="123568">MAYVDHAFSISDEDLMIGTSYTVSNRPPVKEISLAVALLVFGTLGIVSGFFMAYNRVGGDRGHGIFFIVLGCLLFIPGFYYTRIAYYAYKGYKVILAMIVTGSESSDARDAEINRLLKKLNKPFLKSIKVLTALYNDTNPRYFVYWTNDSYIQHGCYNNICPGFVVVNQAFALGAAVPEVSIRDGLQYEIFTSIWKDRSSGNWWLRFGTHVIVGYWPSSLFNRLRIGATEVEWGGEICEDCGESLKKPRLSKHLRMCTATKFSCIDCGNMFGQDSVYYHNQCITEAEKYGPKGLSNGENSKQKHDFDINTESYKSPSWFCSLCNANMTCEQDYFAHVYGKKHQEKANEVADMDYSKQQSEQPPVDKNNLKQQPDLDIYVGLSNHYPWFCSLCNIMATSQQTLLSHANGKKHRANVEWFDAEQQQRQVTQHSTMDNSKQQIEVDINVGLSNCYPWFCSLCNVKATCQQNLLSHANGRKHRENIELFDATQQQQLEKSTVDNKDTIENASDGDSEQKRVDLLVSSGVANGYPQADKKRKRETFDETWNREVVQAEEAEGGGEKKQESKKKGKKEKKEKKQTMLDSDFEYDKEDIKQLLVSYSKEGLVNLIYKTAEKGSRLISAILESADRDIAQRNIFVRGFGWDTTHENLKAAFETYGEIEDCSVVMDKDTGRGKGYGFVLFKTRKGAREALKRPEKRMYNRIVVCNLASKKPSGAGKEQDMVEPVKIDLTQMANQSEAVLPGPELGHGHVLKKMHHQQQTIDMFGQNIPFYGHSHQFPGFDPMYGALSGLPNYGMFGSGMMMNQGSMLQPPPNHLGMAGQYFDCGESLKKPKLPTHFKMCRANKLSCIDCGEMFGKDTVQGHTQCITEAEKYGPKGQSKSSNGTPAKPKDNSKQQPDFDITVGLSNRYPWFCSICYTKATSQQTLLAHADGKKHRGKAKAFHARQQQQSEPSAVDTKDGSENAFNGDSEQKKVDLPVSSSVANGESHAEKKRKLETLDETSKGEVPQAEEAKGSDLKKAKKQDHEKKINWKKLITSALKSNEDKTLKMKKLKKLVLESIVDSGITREKSELKAELELKVNSSSRFTVDGKYVKLVAKE</sequence>
<keyword evidence="9 15" id="KW-1133">Transmembrane helix</keyword>
<feature type="compositionally biased region" description="Basic and acidic residues" evidence="14">
    <location>
        <begin position="1009"/>
        <end position="1025"/>
    </location>
</feature>
<dbReference type="Gene3D" id="3.30.1490.490">
    <property type="match status" value="2"/>
</dbReference>
<evidence type="ECO:0000256" key="1">
    <source>
        <dbReference type="ARBA" id="ARBA00004123"/>
    </source>
</evidence>
<evidence type="ECO:0000256" key="14">
    <source>
        <dbReference type="SAM" id="MobiDB-lite"/>
    </source>
</evidence>
<dbReference type="Gene3D" id="3.30.70.330">
    <property type="match status" value="1"/>
</dbReference>
<dbReference type="InterPro" id="IPR039999">
    <property type="entry name" value="LYAR"/>
</dbReference>
<keyword evidence="6" id="KW-0677">Repeat</keyword>
<dbReference type="FunFam" id="3.30.70.330:FF:001975">
    <property type="match status" value="1"/>
</dbReference>
<feature type="region of interest" description="Disordered" evidence="14">
    <location>
        <begin position="548"/>
        <end position="578"/>
    </location>
</feature>
<dbReference type="InterPro" id="IPR036236">
    <property type="entry name" value="Znf_C2H2_sf"/>
</dbReference>
<dbReference type="Pfam" id="PF25879">
    <property type="entry name" value="WHD_LYAR"/>
    <property type="match status" value="1"/>
</dbReference>
<keyword evidence="8" id="KW-0862">Zinc</keyword>
<keyword evidence="7 13" id="KW-0863">Zinc-finger</keyword>
<evidence type="ECO:0000256" key="9">
    <source>
        <dbReference type="ARBA" id="ARBA00022989"/>
    </source>
</evidence>
<dbReference type="Pfam" id="PF08790">
    <property type="entry name" value="zf-LYAR"/>
    <property type="match status" value="2"/>
</dbReference>
<dbReference type="GO" id="GO:0008270">
    <property type="term" value="F:zinc ion binding"/>
    <property type="evidence" value="ECO:0007669"/>
    <property type="project" value="UniProtKB-KW"/>
</dbReference>
<evidence type="ECO:0000256" key="13">
    <source>
        <dbReference type="PROSITE-ProRule" id="PRU01145"/>
    </source>
</evidence>
<feature type="compositionally biased region" description="Basic and acidic residues" evidence="14">
    <location>
        <begin position="986"/>
        <end position="1002"/>
    </location>
</feature>
<dbReference type="PROSITE" id="PS50102">
    <property type="entry name" value="RRM"/>
    <property type="match status" value="1"/>
</dbReference>
<dbReference type="PROSITE" id="PS52045">
    <property type="entry name" value="NEPROSIN_PEP_CD"/>
    <property type="match status" value="1"/>
</dbReference>
<dbReference type="InterPro" id="IPR003604">
    <property type="entry name" value="Matrin/U1-like-C_Znf_C2H2"/>
</dbReference>
<accession>A0A8S2A4N0</accession>
<evidence type="ECO:0000256" key="3">
    <source>
        <dbReference type="ARBA" id="ARBA00007743"/>
    </source>
</evidence>
<dbReference type="AlphaFoldDB" id="A0A8S2A4N0"/>
<dbReference type="GO" id="GO:0000122">
    <property type="term" value="P:negative regulation of transcription by RNA polymerase II"/>
    <property type="evidence" value="ECO:0007669"/>
    <property type="project" value="TreeGrafter"/>
</dbReference>
<dbReference type="InterPro" id="IPR012677">
    <property type="entry name" value="Nucleotide-bd_a/b_plait_sf"/>
</dbReference>
<keyword evidence="5" id="KW-0479">Metal-binding</keyword>
<feature type="region of interest" description="Disordered" evidence="14">
    <location>
        <begin position="487"/>
        <end position="516"/>
    </location>
</feature>
<proteinExistence type="inferred from homology"/>
<feature type="transmembrane region" description="Helical" evidence="15">
    <location>
        <begin position="65"/>
        <end position="89"/>
    </location>
</feature>
<name>A0A8S2A4N0_ARAAE</name>